<organism evidence="2">
    <name type="scientific">Magnaporthe oryzae partitivirus 4</name>
    <dbReference type="NCBI Taxonomy" id="2971970"/>
    <lineage>
        <taxon>Viruses</taxon>
        <taxon>Riboviria</taxon>
        <taxon>Orthornavirae</taxon>
        <taxon>Pisuviricota</taxon>
        <taxon>Duplopiviricetes</taxon>
        <taxon>Durnavirales</taxon>
        <taxon>Partitiviridae</taxon>
    </lineage>
</organism>
<evidence type="ECO:0000256" key="1">
    <source>
        <dbReference type="SAM" id="MobiDB-lite"/>
    </source>
</evidence>
<dbReference type="InterPro" id="IPR048728">
    <property type="entry name" value="CP_partitivirus"/>
</dbReference>
<evidence type="ECO:0000313" key="2">
    <source>
        <dbReference type="EMBL" id="WLL73827.1"/>
    </source>
</evidence>
<proteinExistence type="predicted"/>
<sequence length="435" mass="47011">MSDRQSELTSTVAPGDSVSASGKKSKPGKAERAARRSAVGSQPGHSANAGKAMTFATGGSVPKPQPGKYPVVFQTGAGEPARDQNFVIDERVLTNTLSSFPARFTSNAKYAEFKAHAEIDDRTFAKELTVATLLRLAQQLVHAHVNMGLPQGDFAPMASSDVRVPASVAAFVSQFGEYSVPALGTRFLFSDYENMVRAIVWAAENISRNGIGGAPLLRSWLPVRQGDGHTRSVIASRLAEFLKNFEISVDPNVLEEGVLSGTVPDAWESIKPIIGDVLVHDRFDFLFKSYASAPQFVVAFTTPEAAAVLDELDLQWGSPSAGHVDWDFNAKEVFTRLSDQWARKSATYALFFELSSSQASRQSATGLQTQFAKVSTTDAVTVVKTHLALSAPEFSLVACFPATGIFTGDVPRRVVVTTPLSVTQRATEFVQMDWR</sequence>
<name>A0AA50AF27_9VIRU</name>
<dbReference type="EMBL" id="OQ941781">
    <property type="protein sequence ID" value="WLL73827.1"/>
    <property type="molecule type" value="Genomic_RNA"/>
</dbReference>
<accession>A0AA50AF27</accession>
<dbReference type="Pfam" id="PF20895">
    <property type="entry name" value="PsV_CP"/>
    <property type="match status" value="1"/>
</dbReference>
<protein>
    <submittedName>
        <fullName evidence="2">Capsid protein</fullName>
    </submittedName>
</protein>
<feature type="region of interest" description="Disordered" evidence="1">
    <location>
        <begin position="1"/>
        <end position="65"/>
    </location>
</feature>
<reference evidence="2" key="1">
    <citation type="submission" date="2023-05" db="EMBL/GenBank/DDBJ databases">
        <authorList>
            <person name="He Z."/>
            <person name="Fan Y."/>
            <person name="Zhou E."/>
        </authorList>
    </citation>
    <scope>NUCLEOTIDE SEQUENCE</scope>
    <source>
        <strain evidence="2">P73</strain>
    </source>
</reference>